<dbReference type="Proteomes" id="UP000254711">
    <property type="component" value="Unassembled WGS sequence"/>
</dbReference>
<dbReference type="GO" id="GO:0003677">
    <property type="term" value="F:DNA binding"/>
    <property type="evidence" value="ECO:0007669"/>
    <property type="project" value="InterPro"/>
</dbReference>
<dbReference type="Pfam" id="PF01527">
    <property type="entry name" value="HTH_Tnp_1"/>
    <property type="match status" value="1"/>
</dbReference>
<proteinExistence type="predicted"/>
<organism evidence="1 2">
    <name type="scientific">Dyella solisilvae</name>
    <dbReference type="NCBI Taxonomy" id="1920168"/>
    <lineage>
        <taxon>Bacteria</taxon>
        <taxon>Pseudomonadati</taxon>
        <taxon>Pseudomonadota</taxon>
        <taxon>Gammaproteobacteria</taxon>
        <taxon>Lysobacterales</taxon>
        <taxon>Rhodanobacteraceae</taxon>
        <taxon>Dyella</taxon>
    </lineage>
</organism>
<accession>A0A370K4I1</accession>
<dbReference type="AlphaFoldDB" id="A0A370K4I1"/>
<dbReference type="EMBL" id="QQSY01000004">
    <property type="protein sequence ID" value="RDI97556.1"/>
    <property type="molecule type" value="Genomic_DNA"/>
</dbReference>
<keyword evidence="2" id="KW-1185">Reference proteome</keyword>
<name>A0A370K4I1_9GAMM</name>
<dbReference type="GO" id="GO:0004803">
    <property type="term" value="F:transposase activity"/>
    <property type="evidence" value="ECO:0007669"/>
    <property type="project" value="InterPro"/>
</dbReference>
<evidence type="ECO:0000313" key="2">
    <source>
        <dbReference type="Proteomes" id="UP000254711"/>
    </source>
</evidence>
<evidence type="ECO:0008006" key="3">
    <source>
        <dbReference type="Google" id="ProtNLM"/>
    </source>
</evidence>
<dbReference type="InterPro" id="IPR002514">
    <property type="entry name" value="Transposase_8"/>
</dbReference>
<gene>
    <name evidence="1" type="ORF">DVT68_14760</name>
</gene>
<evidence type="ECO:0000313" key="1">
    <source>
        <dbReference type="EMBL" id="RDI97556.1"/>
    </source>
</evidence>
<dbReference type="GO" id="GO:0006313">
    <property type="term" value="P:DNA transposition"/>
    <property type="evidence" value="ECO:0007669"/>
    <property type="project" value="InterPro"/>
</dbReference>
<dbReference type="OrthoDB" id="9774685at2"/>
<sequence>MAASFQLWREKLAGMELPDARRLKTLEAENENLKKMLAEAVPLTIPTYARRHYFQSRCS</sequence>
<reference evidence="1 2" key="1">
    <citation type="submission" date="2018-07" db="EMBL/GenBank/DDBJ databases">
        <title>Dyella solisilvae sp. nov., isolated from the pine and broad-leaved mixed forest soil.</title>
        <authorList>
            <person name="Gao Z."/>
            <person name="Qiu L."/>
        </authorList>
    </citation>
    <scope>NUCLEOTIDE SEQUENCE [LARGE SCALE GENOMIC DNA]</scope>
    <source>
        <strain evidence="1 2">DHG54</strain>
    </source>
</reference>
<comment type="caution">
    <text evidence="1">The sequence shown here is derived from an EMBL/GenBank/DDBJ whole genome shotgun (WGS) entry which is preliminary data.</text>
</comment>
<protein>
    <recommendedName>
        <fullName evidence="3">Transposase</fullName>
    </recommendedName>
</protein>